<evidence type="ECO:0000256" key="1">
    <source>
        <dbReference type="SAM" id="SignalP"/>
    </source>
</evidence>
<organism evidence="2 3">
    <name type="scientific">Thermithiobacillus plumbiphilus</name>
    <dbReference type="NCBI Taxonomy" id="1729899"/>
    <lineage>
        <taxon>Bacteria</taxon>
        <taxon>Pseudomonadati</taxon>
        <taxon>Pseudomonadota</taxon>
        <taxon>Acidithiobacillia</taxon>
        <taxon>Acidithiobacillales</taxon>
        <taxon>Thermithiobacillaceae</taxon>
        <taxon>Thermithiobacillus</taxon>
    </lineage>
</organism>
<keyword evidence="1" id="KW-0732">Signal</keyword>
<dbReference type="Gene3D" id="2.40.160.10">
    <property type="entry name" value="Porin"/>
    <property type="match status" value="1"/>
</dbReference>
<dbReference type="EMBL" id="JBBPCO010000007">
    <property type="protein sequence ID" value="MEK8089826.1"/>
    <property type="molecule type" value="Genomic_DNA"/>
</dbReference>
<reference evidence="2 3" key="1">
    <citation type="submission" date="2024-04" db="EMBL/GenBank/DDBJ databases">
        <authorList>
            <person name="Abashina T."/>
            <person name="Shaikin A."/>
        </authorList>
    </citation>
    <scope>NUCLEOTIDE SEQUENCE [LARGE SCALE GENOMIC DNA]</scope>
    <source>
        <strain evidence="2 3">AAFK</strain>
    </source>
</reference>
<feature type="signal peptide" evidence="1">
    <location>
        <begin position="1"/>
        <end position="21"/>
    </location>
</feature>
<dbReference type="RefSeq" id="WP_341370883.1">
    <property type="nucleotide sequence ID" value="NZ_JBBPCO010000007.1"/>
</dbReference>
<comment type="caution">
    <text evidence="2">The sequence shown here is derived from an EMBL/GenBank/DDBJ whole genome shotgun (WGS) entry which is preliminary data.</text>
</comment>
<evidence type="ECO:0000313" key="3">
    <source>
        <dbReference type="Proteomes" id="UP001446205"/>
    </source>
</evidence>
<sequence>MNKIIAAAIAAAVMMPAASFAADSKPSVKVSGYVQADYRLGDGNDANTAQGYGEHEFNMRRARVGVSGKVNDLIGYGVTLQGDNSSNTIFRDMFATLNFNPLAKVTVGQFKYEFDIEGRESSAVRPFMDRTDVTNLVADGINPGSGFRDKGVQLSGKMDMGGMGAGYALGVFQGEGMTGSDAPVDENGISTGGNNNFMYTANLFVMPMPGVKLNGGYMNNDRGADNVTGGAAKDERSAWTLGAAYDAGPLLARAEYYQGKADAGAAGEDKTKGWYAMGVYTVMPALDLMARYQTVKLEATGVSDEPEFDSIDLGAKYYFARKGKRGGTNVALNYMIRDAEAGYTTTLLNDGRGTEVTGDAVENVLAARLQVAF</sequence>
<gene>
    <name evidence="2" type="ORF">WOB96_08590</name>
</gene>
<name>A0ABU9D8H2_9PROT</name>
<protein>
    <submittedName>
        <fullName evidence="2">Porin</fullName>
    </submittedName>
</protein>
<dbReference type="SUPFAM" id="SSF56935">
    <property type="entry name" value="Porins"/>
    <property type="match status" value="1"/>
</dbReference>
<dbReference type="Pfam" id="PF07396">
    <property type="entry name" value="Porin_O_P"/>
    <property type="match status" value="1"/>
</dbReference>
<proteinExistence type="predicted"/>
<keyword evidence="3" id="KW-1185">Reference proteome</keyword>
<feature type="chain" id="PRO_5045649756" evidence="1">
    <location>
        <begin position="22"/>
        <end position="373"/>
    </location>
</feature>
<dbReference type="InterPro" id="IPR010870">
    <property type="entry name" value="Porin_O/P"/>
</dbReference>
<accession>A0ABU9D8H2</accession>
<evidence type="ECO:0000313" key="2">
    <source>
        <dbReference type="EMBL" id="MEK8089826.1"/>
    </source>
</evidence>
<dbReference type="InterPro" id="IPR023614">
    <property type="entry name" value="Porin_dom_sf"/>
</dbReference>
<dbReference type="Proteomes" id="UP001446205">
    <property type="component" value="Unassembled WGS sequence"/>
</dbReference>